<dbReference type="Gene3D" id="3.40.50.150">
    <property type="entry name" value="Vaccinia Virus protein VP39"/>
    <property type="match status" value="1"/>
</dbReference>
<dbReference type="Gene3D" id="1.10.10.10">
    <property type="entry name" value="Winged helix-like DNA-binding domain superfamily/Winged helix DNA-binding domain"/>
    <property type="match status" value="1"/>
</dbReference>
<reference evidence="1 2" key="1">
    <citation type="journal article" date="2019" name="Int. J. Syst. Evol. Microbiol.">
        <title>The Global Catalogue of Microorganisms (GCM) 10K type strain sequencing project: providing services to taxonomists for standard genome sequencing and annotation.</title>
        <authorList>
            <consortium name="The Broad Institute Genomics Platform"/>
            <consortium name="The Broad Institute Genome Sequencing Center for Infectious Disease"/>
            <person name="Wu L."/>
            <person name="Ma J."/>
        </authorList>
    </citation>
    <scope>NUCLEOTIDE SEQUENCE [LARGE SCALE GENOMIC DNA]</scope>
    <source>
        <strain evidence="1 2">CGMCC 1.12237</strain>
    </source>
</reference>
<proteinExistence type="predicted"/>
<dbReference type="InterPro" id="IPR036388">
    <property type="entry name" value="WH-like_DNA-bd_sf"/>
</dbReference>
<dbReference type="RefSeq" id="WP_227230208.1">
    <property type="nucleotide sequence ID" value="NZ_JAJCVJ010000002.1"/>
</dbReference>
<evidence type="ECO:0000313" key="2">
    <source>
        <dbReference type="Proteomes" id="UP001596201"/>
    </source>
</evidence>
<keyword evidence="2" id="KW-1185">Reference proteome</keyword>
<dbReference type="AlphaFoldDB" id="A0ABD5RDU3"/>
<dbReference type="EC" id="2.1.1.-" evidence="1"/>
<dbReference type="GO" id="GO:0032259">
    <property type="term" value="P:methylation"/>
    <property type="evidence" value="ECO:0007669"/>
    <property type="project" value="UniProtKB-KW"/>
</dbReference>
<keyword evidence="1" id="KW-0489">Methyltransferase</keyword>
<name>A0ABD5RDU3_9EURY</name>
<sequence length="347" mass="36155">MPTRDTTDLPPEALTLLWAARETGVVDAVTTDAGTPEAVADAADVTEQTARVAVRSLAELGFLRRVGEEYEPTNRALGLLAKRDVRSIGRLPHALDVQRYLRALPETMRTGDPPDEPPDWTRNRLGAVEATDEATVRACVTAAIREAPDAERVLDVRGGSGRYAREVVARGRSATLFESSEVCGVVAPLLAPTDVSLVAGDLDSPPVTDPATDDPFDLALTVDLLRRLDPDSARALFAGLAEVLAPEGCVVLLDAFRELADADSAGSASATDSEGQTPVGADVGVDPAVGAGVACEQLALGSGDAHATAQVCAWLSSPTDGVGFEEVTARRVPGTARVAVIGRGPYS</sequence>
<organism evidence="1 2">
    <name type="scientific">Salinirubrum litoreum</name>
    <dbReference type="NCBI Taxonomy" id="1126234"/>
    <lineage>
        <taxon>Archaea</taxon>
        <taxon>Methanobacteriati</taxon>
        <taxon>Methanobacteriota</taxon>
        <taxon>Stenosarchaea group</taxon>
        <taxon>Halobacteria</taxon>
        <taxon>Halobacteriales</taxon>
        <taxon>Haloferacaceae</taxon>
        <taxon>Salinirubrum</taxon>
    </lineage>
</organism>
<dbReference type="InterPro" id="IPR029063">
    <property type="entry name" value="SAM-dependent_MTases_sf"/>
</dbReference>
<keyword evidence="1" id="KW-0808">Transferase</keyword>
<dbReference type="Proteomes" id="UP001596201">
    <property type="component" value="Unassembled WGS sequence"/>
</dbReference>
<protein>
    <submittedName>
        <fullName evidence="1">Class I SAM-dependent methyltransferase</fullName>
        <ecNumber evidence="1">2.1.1.-</ecNumber>
    </submittedName>
</protein>
<gene>
    <name evidence="1" type="ORF">ACFPJ5_13610</name>
</gene>
<accession>A0ABD5RDU3</accession>
<dbReference type="EMBL" id="JBHSKX010000002">
    <property type="protein sequence ID" value="MFC5367968.1"/>
    <property type="molecule type" value="Genomic_DNA"/>
</dbReference>
<comment type="caution">
    <text evidence="1">The sequence shown here is derived from an EMBL/GenBank/DDBJ whole genome shotgun (WGS) entry which is preliminary data.</text>
</comment>
<dbReference type="SUPFAM" id="SSF53335">
    <property type="entry name" value="S-adenosyl-L-methionine-dependent methyltransferases"/>
    <property type="match status" value="1"/>
</dbReference>
<dbReference type="GO" id="GO:0008168">
    <property type="term" value="F:methyltransferase activity"/>
    <property type="evidence" value="ECO:0007669"/>
    <property type="project" value="UniProtKB-KW"/>
</dbReference>
<evidence type="ECO:0000313" key="1">
    <source>
        <dbReference type="EMBL" id="MFC5367968.1"/>
    </source>
</evidence>